<keyword evidence="5" id="KW-1185">Reference proteome</keyword>
<dbReference type="HOGENOM" id="CLU_1976420_0_0_2"/>
<dbReference type="RefSeq" id="WP_014963641.1">
    <property type="nucleotide sequence ID" value="NC_018655.1"/>
</dbReference>
<dbReference type="InterPro" id="IPR008978">
    <property type="entry name" value="HSP20-like_chaperone"/>
</dbReference>
<evidence type="ECO:0000256" key="1">
    <source>
        <dbReference type="PROSITE-ProRule" id="PRU00285"/>
    </source>
</evidence>
<dbReference type="Pfam" id="PF00011">
    <property type="entry name" value="HSP20"/>
    <property type="match status" value="1"/>
</dbReference>
<evidence type="ECO:0000256" key="2">
    <source>
        <dbReference type="RuleBase" id="RU003616"/>
    </source>
</evidence>
<dbReference type="PROSITE" id="PS01031">
    <property type="entry name" value="SHSP"/>
    <property type="match status" value="1"/>
</dbReference>
<dbReference type="InterPro" id="IPR002068">
    <property type="entry name" value="A-crystallin/Hsp20_dom"/>
</dbReference>
<sequence>MKESFEIRTVFPSISSLIDDIEHRILSPLSYLKEFDNHWILELDLPMVNKKDIKITFDGNAINVEAKLKEEYSEEKLGKISKFEYFKKSISLSGKIEIKKTTAKFQKGRLVIKIPKKTSGHSIKIN</sequence>
<comment type="similarity">
    <text evidence="1 2">Belongs to the small heat shock protein (HSP20) family.</text>
</comment>
<dbReference type="KEGG" id="nkr:NKOR_06940"/>
<dbReference type="PATRIC" id="fig|1229908.8.peg.1507"/>
<proteinExistence type="inferred from homology"/>
<accession>K0B6Y7</accession>
<dbReference type="Proteomes" id="UP000006101">
    <property type="component" value="Chromosome"/>
</dbReference>
<dbReference type="GeneID" id="13725412"/>
<organism evidence="4 5">
    <name type="scientific">Candidatus Nitrosopumilus koreensis AR1</name>
    <dbReference type="NCBI Taxonomy" id="1229908"/>
    <lineage>
        <taxon>Archaea</taxon>
        <taxon>Nitrososphaerota</taxon>
        <taxon>Nitrososphaeria</taxon>
        <taxon>Nitrosopumilales</taxon>
        <taxon>Nitrosopumilaceae</taxon>
        <taxon>Nitrosopumilus</taxon>
    </lineage>
</organism>
<name>K0B6Y7_9ARCH</name>
<dbReference type="AlphaFoldDB" id="K0B6Y7"/>
<dbReference type="STRING" id="1229908.NKOR_06940"/>
<dbReference type="SUPFAM" id="SSF49764">
    <property type="entry name" value="HSP20-like chaperones"/>
    <property type="match status" value="1"/>
</dbReference>
<dbReference type="CDD" id="cd06464">
    <property type="entry name" value="ACD_sHsps-like"/>
    <property type="match status" value="1"/>
</dbReference>
<feature type="domain" description="SHSP" evidence="3">
    <location>
        <begin position="20"/>
        <end position="126"/>
    </location>
</feature>
<dbReference type="Gene3D" id="2.60.40.790">
    <property type="match status" value="1"/>
</dbReference>
<reference evidence="4 5" key="1">
    <citation type="journal article" date="2012" name="J. Bacteriol.">
        <title>Draft Genome Sequence of an Ammonia-Oxidizing Archaeon, "Candidatus Nitrosopumilus koreensis" AR1, from Marine Sediment.</title>
        <authorList>
            <person name="Park S.J."/>
            <person name="Kim J.G."/>
            <person name="Jung M.Y."/>
            <person name="Kim S.J."/>
            <person name="Cha I.T."/>
            <person name="Kwon K."/>
            <person name="Lee J.H."/>
            <person name="Rhee S.K."/>
        </authorList>
    </citation>
    <scope>NUCLEOTIDE SEQUENCE [LARGE SCALE GENOMIC DNA]</scope>
    <source>
        <strain evidence="4 5">AR1</strain>
    </source>
</reference>
<gene>
    <name evidence="4" type="ORF">NKOR_06940</name>
</gene>
<keyword evidence="4" id="KW-0346">Stress response</keyword>
<protein>
    <submittedName>
        <fullName evidence="4">Heat shock protein Hsp20</fullName>
    </submittedName>
</protein>
<evidence type="ECO:0000313" key="4">
    <source>
        <dbReference type="EMBL" id="AFS81259.1"/>
    </source>
</evidence>
<evidence type="ECO:0000259" key="3">
    <source>
        <dbReference type="PROSITE" id="PS01031"/>
    </source>
</evidence>
<evidence type="ECO:0000313" key="5">
    <source>
        <dbReference type="Proteomes" id="UP000006101"/>
    </source>
</evidence>
<dbReference type="EMBL" id="CP003842">
    <property type="protein sequence ID" value="AFS81259.1"/>
    <property type="molecule type" value="Genomic_DNA"/>
</dbReference>